<gene>
    <name evidence="2" type="ORF">nbrc107697_09740</name>
</gene>
<evidence type="ECO:0008006" key="4">
    <source>
        <dbReference type="Google" id="ProtNLM"/>
    </source>
</evidence>
<dbReference type="Proteomes" id="UP000444980">
    <property type="component" value="Unassembled WGS sequence"/>
</dbReference>
<evidence type="ECO:0000313" key="2">
    <source>
        <dbReference type="EMBL" id="GED96935.1"/>
    </source>
</evidence>
<dbReference type="Gene3D" id="2.60.40.2880">
    <property type="entry name" value="MmpS1-5, C-terminal soluble domain"/>
    <property type="match status" value="1"/>
</dbReference>
<organism evidence="2 3">
    <name type="scientific">Gordonia crocea</name>
    <dbReference type="NCBI Taxonomy" id="589162"/>
    <lineage>
        <taxon>Bacteria</taxon>
        <taxon>Bacillati</taxon>
        <taxon>Actinomycetota</taxon>
        <taxon>Actinomycetes</taxon>
        <taxon>Mycobacteriales</taxon>
        <taxon>Gordoniaceae</taxon>
        <taxon>Gordonia</taxon>
    </lineage>
</organism>
<dbReference type="EMBL" id="BJOU01000001">
    <property type="protein sequence ID" value="GED96935.1"/>
    <property type="molecule type" value="Genomic_DNA"/>
</dbReference>
<sequence>MRKPILGMTAVAAFIGVGAFVGVATAGEADASWRYPGKGDLITFDVYSDTTWTTVSYFNGGNILRQRHFNFRQDERLPDGRYHRTISFRSAVPQQILAVKISQEGKRASCKLTVNHKLKIARTGYGERATATCAMRNDRPPQPLS</sequence>
<keyword evidence="1" id="KW-0732">Signal</keyword>
<protein>
    <recommendedName>
        <fullName evidence="4">Mycobacterium membrane protein</fullName>
    </recommendedName>
</protein>
<accession>A0A7I9UV00</accession>
<feature type="chain" id="PRO_5038560642" description="Mycobacterium membrane protein" evidence="1">
    <location>
        <begin position="27"/>
        <end position="145"/>
    </location>
</feature>
<evidence type="ECO:0000313" key="3">
    <source>
        <dbReference type="Proteomes" id="UP000444980"/>
    </source>
</evidence>
<comment type="caution">
    <text evidence="2">The sequence shown here is derived from an EMBL/GenBank/DDBJ whole genome shotgun (WGS) entry which is preliminary data.</text>
</comment>
<dbReference type="AlphaFoldDB" id="A0A7I9UV00"/>
<name>A0A7I9UV00_9ACTN</name>
<dbReference type="OrthoDB" id="4376620at2"/>
<proteinExistence type="predicted"/>
<dbReference type="InterPro" id="IPR038468">
    <property type="entry name" value="MmpS_C"/>
</dbReference>
<keyword evidence="3" id="KW-1185">Reference proteome</keyword>
<dbReference type="RefSeq" id="WP_161926339.1">
    <property type="nucleotide sequence ID" value="NZ_BJOU01000001.1"/>
</dbReference>
<evidence type="ECO:0000256" key="1">
    <source>
        <dbReference type="SAM" id="SignalP"/>
    </source>
</evidence>
<feature type="signal peptide" evidence="1">
    <location>
        <begin position="1"/>
        <end position="26"/>
    </location>
</feature>
<reference evidence="3" key="1">
    <citation type="submission" date="2019-06" db="EMBL/GenBank/DDBJ databases">
        <title>Gordonia isolated from sludge of a wastewater treatment plant.</title>
        <authorList>
            <person name="Tamura T."/>
            <person name="Aoyama K."/>
            <person name="Kang Y."/>
            <person name="Saito S."/>
            <person name="Akiyama N."/>
            <person name="Yazawa K."/>
            <person name="Gonoi T."/>
            <person name="Mikami Y."/>
        </authorList>
    </citation>
    <scope>NUCLEOTIDE SEQUENCE [LARGE SCALE GENOMIC DNA]</scope>
    <source>
        <strain evidence="3">NBRC 107697</strain>
    </source>
</reference>